<comment type="function">
    <text evidence="1 7">Required for growth under high-pressure and low-temperature conditions.</text>
</comment>
<evidence type="ECO:0000256" key="4">
    <source>
        <dbReference type="ARBA" id="ARBA00022692"/>
    </source>
</evidence>
<gene>
    <name evidence="7" type="primary">DLT1</name>
    <name evidence="10" type="ORF">INT45_004267</name>
</gene>
<evidence type="ECO:0000313" key="11">
    <source>
        <dbReference type="Proteomes" id="UP000646827"/>
    </source>
</evidence>
<dbReference type="InterPro" id="IPR038869">
    <property type="entry name" value="DLT1"/>
</dbReference>
<feature type="transmembrane region" description="Helical" evidence="7">
    <location>
        <begin position="55"/>
        <end position="76"/>
    </location>
</feature>
<dbReference type="PANTHER" id="PTHR40021">
    <property type="entry name" value="DEFECT AT LOW TEMPERATURE PROTEIN 1"/>
    <property type="match status" value="1"/>
</dbReference>
<name>A0A8H7SDI9_9FUNG</name>
<dbReference type="EMBL" id="JAEPRB010000008">
    <property type="protein sequence ID" value="KAG2227312.1"/>
    <property type="molecule type" value="Genomic_DNA"/>
</dbReference>
<dbReference type="OrthoDB" id="337038at2759"/>
<keyword evidence="5 7" id="KW-1133">Transmembrane helix</keyword>
<keyword evidence="9" id="KW-0732">Signal</keyword>
<evidence type="ECO:0000256" key="6">
    <source>
        <dbReference type="ARBA" id="ARBA00023136"/>
    </source>
</evidence>
<feature type="region of interest" description="Disordered" evidence="8">
    <location>
        <begin position="306"/>
        <end position="356"/>
    </location>
</feature>
<accession>A0A8H7SDI9</accession>
<dbReference type="AlphaFoldDB" id="A0A8H7SDI9"/>
<feature type="compositionally biased region" description="Low complexity" evidence="8">
    <location>
        <begin position="241"/>
        <end position="252"/>
    </location>
</feature>
<reference evidence="10 11" key="1">
    <citation type="submission" date="2020-12" db="EMBL/GenBank/DDBJ databases">
        <title>Metabolic potential, ecology and presence of endohyphal bacteria is reflected in genomic diversity of Mucoromycotina.</title>
        <authorList>
            <person name="Muszewska A."/>
            <person name="Okrasinska A."/>
            <person name="Steczkiewicz K."/>
            <person name="Drgas O."/>
            <person name="Orlowska M."/>
            <person name="Perlinska-Lenart U."/>
            <person name="Aleksandrzak-Piekarczyk T."/>
            <person name="Szatraj K."/>
            <person name="Zielenkiewicz U."/>
            <person name="Pilsyk S."/>
            <person name="Malc E."/>
            <person name="Mieczkowski P."/>
            <person name="Kruszewska J.S."/>
            <person name="Biernat P."/>
            <person name="Pawlowska J."/>
        </authorList>
    </citation>
    <scope>NUCLEOTIDE SEQUENCE [LARGE SCALE GENOMIC DNA]</scope>
    <source>
        <strain evidence="10 11">CBS 142.35</strain>
    </source>
</reference>
<organism evidence="10 11">
    <name type="scientific">Circinella minor</name>
    <dbReference type="NCBI Taxonomy" id="1195481"/>
    <lineage>
        <taxon>Eukaryota</taxon>
        <taxon>Fungi</taxon>
        <taxon>Fungi incertae sedis</taxon>
        <taxon>Mucoromycota</taxon>
        <taxon>Mucoromycotina</taxon>
        <taxon>Mucoromycetes</taxon>
        <taxon>Mucorales</taxon>
        <taxon>Lichtheimiaceae</taxon>
        <taxon>Circinella</taxon>
    </lineage>
</organism>
<keyword evidence="6 7" id="KW-0472">Membrane</keyword>
<proteinExistence type="inferred from homology"/>
<feature type="chain" id="PRO_5034890144" description="Defect at low temperature protein 1" evidence="9">
    <location>
        <begin position="32"/>
        <end position="373"/>
    </location>
</feature>
<dbReference type="Proteomes" id="UP000646827">
    <property type="component" value="Unassembled WGS sequence"/>
</dbReference>
<keyword evidence="11" id="KW-1185">Reference proteome</keyword>
<evidence type="ECO:0000256" key="5">
    <source>
        <dbReference type="ARBA" id="ARBA00022989"/>
    </source>
</evidence>
<evidence type="ECO:0000256" key="1">
    <source>
        <dbReference type="ARBA" id="ARBA00002489"/>
    </source>
</evidence>
<dbReference type="GO" id="GO:0016020">
    <property type="term" value="C:membrane"/>
    <property type="evidence" value="ECO:0007669"/>
    <property type="project" value="UniProtKB-SubCell"/>
</dbReference>
<comment type="caution">
    <text evidence="7">Lacks conserved residue(s) required for the propagation of feature annotation.</text>
</comment>
<evidence type="ECO:0000256" key="2">
    <source>
        <dbReference type="ARBA" id="ARBA00005550"/>
    </source>
</evidence>
<evidence type="ECO:0000313" key="10">
    <source>
        <dbReference type="EMBL" id="KAG2227312.1"/>
    </source>
</evidence>
<comment type="similarity">
    <text evidence="2 7">Belongs to the DLT1 family.</text>
</comment>
<evidence type="ECO:0000256" key="7">
    <source>
        <dbReference type="RuleBase" id="RU367100"/>
    </source>
</evidence>
<sequence>MKSTRRGHRLYTSSLFLLIFLTAVCIALSAADVIVQALFDRTESGHFDLRNLLVVAASYVVLAIASLAFSCSRFFTVRTSLQDIPKIYIPIKKDDLPKKVYSHIQGQFDDVRHVRKLAEPRPEDIAHVGWGKPGDVQFEGVDFKRVIARTPMFIEQAAMKISLDFARPAHVPTRQYIEYLIQRNLVDAQIGRVYVEGYEQARFSRVPVNQEAFKNIMTHLAVVLRQMGYAPQNLSTKQGESSSVSTRSGSTSHHLHQSGVFRRKSSLGAGDNADPSSSIQMGGGSARDDDVVSLAQSIATWTSRSTSNTISRYARSNSQRSTSRAGSGVLDESVSGGYNDGINDSDDYDDDDENRDDYDQHIRQVIYSRLMMN</sequence>
<feature type="region of interest" description="Disordered" evidence="8">
    <location>
        <begin position="234"/>
        <end position="288"/>
    </location>
</feature>
<feature type="signal peptide" evidence="9">
    <location>
        <begin position="1"/>
        <end position="31"/>
    </location>
</feature>
<evidence type="ECO:0000256" key="3">
    <source>
        <dbReference type="ARBA" id="ARBA00021353"/>
    </source>
</evidence>
<evidence type="ECO:0000256" key="8">
    <source>
        <dbReference type="SAM" id="MobiDB-lite"/>
    </source>
</evidence>
<feature type="compositionally biased region" description="Basic residues" evidence="8">
    <location>
        <begin position="253"/>
        <end position="265"/>
    </location>
</feature>
<keyword evidence="4 7" id="KW-0812">Transmembrane</keyword>
<evidence type="ECO:0000256" key="9">
    <source>
        <dbReference type="SAM" id="SignalP"/>
    </source>
</evidence>
<comment type="caution">
    <text evidence="10">The sequence shown here is derived from an EMBL/GenBank/DDBJ whole genome shotgun (WGS) entry which is preliminary data.</text>
</comment>
<protein>
    <recommendedName>
        <fullName evidence="3 7">Defect at low temperature protein 1</fullName>
    </recommendedName>
</protein>
<feature type="compositionally biased region" description="Polar residues" evidence="8">
    <location>
        <begin position="306"/>
        <end position="325"/>
    </location>
</feature>
<comment type="subcellular location">
    <subcellularLocation>
        <location evidence="7">Membrane</location>
        <topology evidence="7">Multi-pass membrane protein</topology>
    </subcellularLocation>
</comment>
<dbReference type="PANTHER" id="PTHR40021:SF1">
    <property type="entry name" value="DEFECT AT LOW TEMPERATURE PROTEIN 1"/>
    <property type="match status" value="1"/>
</dbReference>
<feature type="compositionally biased region" description="Acidic residues" evidence="8">
    <location>
        <begin position="343"/>
        <end position="356"/>
    </location>
</feature>